<evidence type="ECO:0000256" key="1">
    <source>
        <dbReference type="SAM" id="Phobius"/>
    </source>
</evidence>
<keyword evidence="1" id="KW-0812">Transmembrane</keyword>
<proteinExistence type="predicted"/>
<protein>
    <submittedName>
        <fullName evidence="2">Uncharacterized protein</fullName>
    </submittedName>
</protein>
<dbReference type="AlphaFoldDB" id="X1IW41"/>
<organism evidence="2">
    <name type="scientific">marine sediment metagenome</name>
    <dbReference type="NCBI Taxonomy" id="412755"/>
    <lineage>
        <taxon>unclassified sequences</taxon>
        <taxon>metagenomes</taxon>
        <taxon>ecological metagenomes</taxon>
    </lineage>
</organism>
<name>X1IW41_9ZZZZ</name>
<accession>X1IW41</accession>
<keyword evidence="1" id="KW-0472">Membrane</keyword>
<gene>
    <name evidence="2" type="ORF">S03H2_65424</name>
</gene>
<comment type="caution">
    <text evidence="2">The sequence shown here is derived from an EMBL/GenBank/DDBJ whole genome shotgun (WGS) entry which is preliminary data.</text>
</comment>
<dbReference type="EMBL" id="BARU01042599">
    <property type="protein sequence ID" value="GAH86661.1"/>
    <property type="molecule type" value="Genomic_DNA"/>
</dbReference>
<sequence>DNVALYEALRAELVDAGCGLEAHIPMNKAMIELLNPYERDNKLKSKWLEKLDFKVKDANTEQADFLYFVGCTAAFKFIVSFIRFDFCHFSYSSSFTIYLVISSSYEYM</sequence>
<feature type="transmembrane region" description="Helical" evidence="1">
    <location>
        <begin position="65"/>
        <end position="84"/>
    </location>
</feature>
<evidence type="ECO:0000313" key="2">
    <source>
        <dbReference type="EMBL" id="GAH86661.1"/>
    </source>
</evidence>
<reference evidence="2" key="1">
    <citation type="journal article" date="2014" name="Front. Microbiol.">
        <title>High frequency of phylogenetically diverse reductive dehalogenase-homologous genes in deep subseafloor sedimentary metagenomes.</title>
        <authorList>
            <person name="Kawai M."/>
            <person name="Futagami T."/>
            <person name="Toyoda A."/>
            <person name="Takaki Y."/>
            <person name="Nishi S."/>
            <person name="Hori S."/>
            <person name="Arai W."/>
            <person name="Tsubouchi T."/>
            <person name="Morono Y."/>
            <person name="Uchiyama I."/>
            <person name="Ito T."/>
            <person name="Fujiyama A."/>
            <person name="Inagaki F."/>
            <person name="Takami H."/>
        </authorList>
    </citation>
    <scope>NUCLEOTIDE SEQUENCE</scope>
    <source>
        <strain evidence="2">Expedition CK06-06</strain>
    </source>
</reference>
<keyword evidence="1" id="KW-1133">Transmembrane helix</keyword>
<feature type="non-terminal residue" evidence="2">
    <location>
        <position position="1"/>
    </location>
</feature>